<dbReference type="RefSeq" id="WP_079682468.1">
    <property type="nucleotide sequence ID" value="NZ_FUYQ01000004.1"/>
</dbReference>
<reference evidence="8" key="1">
    <citation type="submission" date="2017-02" db="EMBL/GenBank/DDBJ databases">
        <authorList>
            <person name="Varghese N."/>
            <person name="Submissions S."/>
        </authorList>
    </citation>
    <scope>NUCLEOTIDE SEQUENCE [LARGE SCALE GENOMIC DNA]</scope>
    <source>
        <strain evidence="8">DSM 24967</strain>
    </source>
</reference>
<evidence type="ECO:0000256" key="1">
    <source>
        <dbReference type="ARBA" id="ARBA00004651"/>
    </source>
</evidence>
<feature type="transmembrane region" description="Helical" evidence="6">
    <location>
        <begin position="135"/>
        <end position="154"/>
    </location>
</feature>
<feature type="transmembrane region" description="Helical" evidence="6">
    <location>
        <begin position="187"/>
        <end position="208"/>
    </location>
</feature>
<evidence type="ECO:0000256" key="3">
    <source>
        <dbReference type="ARBA" id="ARBA00022692"/>
    </source>
</evidence>
<evidence type="ECO:0000313" key="8">
    <source>
        <dbReference type="Proteomes" id="UP000190852"/>
    </source>
</evidence>
<accession>A0A1T5AN07</accession>
<evidence type="ECO:0000256" key="6">
    <source>
        <dbReference type="SAM" id="Phobius"/>
    </source>
</evidence>
<feature type="transmembrane region" description="Helical" evidence="6">
    <location>
        <begin position="377"/>
        <end position="400"/>
    </location>
</feature>
<protein>
    <submittedName>
        <fullName evidence="7">Membrane protein involved in the export of O-antigen and teichoic acid</fullName>
    </submittedName>
</protein>
<keyword evidence="2" id="KW-1003">Cell membrane</keyword>
<evidence type="ECO:0000313" key="7">
    <source>
        <dbReference type="EMBL" id="SKB36411.1"/>
    </source>
</evidence>
<keyword evidence="3 6" id="KW-0812">Transmembrane</keyword>
<gene>
    <name evidence="7" type="ORF">SAMN05660349_00767</name>
</gene>
<keyword evidence="8" id="KW-1185">Reference proteome</keyword>
<evidence type="ECO:0000256" key="4">
    <source>
        <dbReference type="ARBA" id="ARBA00022989"/>
    </source>
</evidence>
<feature type="transmembrane region" description="Helical" evidence="6">
    <location>
        <begin position="49"/>
        <end position="74"/>
    </location>
</feature>
<dbReference type="PANTHER" id="PTHR30250">
    <property type="entry name" value="PST FAMILY PREDICTED COLANIC ACID TRANSPORTER"/>
    <property type="match status" value="1"/>
</dbReference>
<dbReference type="InterPro" id="IPR050833">
    <property type="entry name" value="Poly_Biosynth_Transport"/>
</dbReference>
<dbReference type="GO" id="GO:0005886">
    <property type="term" value="C:plasma membrane"/>
    <property type="evidence" value="ECO:0007669"/>
    <property type="project" value="UniProtKB-SubCell"/>
</dbReference>
<dbReference type="Proteomes" id="UP000190852">
    <property type="component" value="Unassembled WGS sequence"/>
</dbReference>
<feature type="transmembrane region" description="Helical" evidence="6">
    <location>
        <begin position="470"/>
        <end position="491"/>
    </location>
</feature>
<feature type="transmembrane region" description="Helical" evidence="6">
    <location>
        <begin position="314"/>
        <end position="333"/>
    </location>
</feature>
<feature type="transmembrane region" description="Helical" evidence="6">
    <location>
        <begin position="345"/>
        <end position="365"/>
    </location>
</feature>
<evidence type="ECO:0000256" key="2">
    <source>
        <dbReference type="ARBA" id="ARBA00022475"/>
    </source>
</evidence>
<sequence>MEQTVTKNKTIVKNTLFLYIRMLFAMGINLYASRLLLNTLGIEDYGVYNIVGGIVAIMMFVNTAMQGSTIRFITFSIGKQLKSDIRETVNSSIHIHIWIMILILFLGETIGLWFFNTQLNIPEKSIKAANWVYQLSIFVSCLAIIQVPLNALLISYEKMDVYALIEIINVLLKCSVIFVLPMFYDRLIAYSILLFLVAVVVFLAYFIYCRNRINGYYLNRHLKIATAKPMLSFAMWSLYGNGTYAISQQGTNILINKIFGVAFNAASGVATQASSILSTFVSNIQSAFNPQIIKEYSAGNMQRMHTLISKENEIMLLLASLIFTPLYINMDYIMELWLKNAPPYSSIFCQLLLISNLIQISTNIIAVAIQATGKNKLFSFIIGSINLVCLASVGICFKLGNDAYYAYIMYSLSFLAKLIAEVILINYYVPDLRIFSIMRGSMKPLMVLVISFICSYYLTVNISTNFTRLFTSLIVNAALVVLFVVIFFPLYRSYIKNFAKNKINLRII</sequence>
<feature type="transmembrane region" description="Helical" evidence="6">
    <location>
        <begin position="441"/>
        <end position="458"/>
    </location>
</feature>
<keyword evidence="4 6" id="KW-1133">Transmembrane helix</keyword>
<keyword evidence="5 6" id="KW-0472">Membrane</keyword>
<feature type="transmembrane region" description="Helical" evidence="6">
    <location>
        <begin position="95"/>
        <end position="115"/>
    </location>
</feature>
<name>A0A1T5AN07_9BACT</name>
<dbReference type="AlphaFoldDB" id="A0A1T5AN07"/>
<proteinExistence type="predicted"/>
<feature type="transmembrane region" description="Helical" evidence="6">
    <location>
        <begin position="16"/>
        <end position="37"/>
    </location>
</feature>
<dbReference type="EMBL" id="FUYQ01000004">
    <property type="protein sequence ID" value="SKB36411.1"/>
    <property type="molecule type" value="Genomic_DNA"/>
</dbReference>
<dbReference type="PANTHER" id="PTHR30250:SF26">
    <property type="entry name" value="PSMA PROTEIN"/>
    <property type="match status" value="1"/>
</dbReference>
<comment type="subcellular location">
    <subcellularLocation>
        <location evidence="1">Cell membrane</location>
        <topology evidence="1">Multi-pass membrane protein</topology>
    </subcellularLocation>
</comment>
<feature type="transmembrane region" description="Helical" evidence="6">
    <location>
        <begin position="406"/>
        <end position="429"/>
    </location>
</feature>
<feature type="transmembrane region" description="Helical" evidence="6">
    <location>
        <begin position="161"/>
        <end position="181"/>
    </location>
</feature>
<organism evidence="7 8">
    <name type="scientific">Parabacteroides chartae</name>
    <dbReference type="NCBI Taxonomy" id="1037355"/>
    <lineage>
        <taxon>Bacteria</taxon>
        <taxon>Pseudomonadati</taxon>
        <taxon>Bacteroidota</taxon>
        <taxon>Bacteroidia</taxon>
        <taxon>Bacteroidales</taxon>
        <taxon>Tannerellaceae</taxon>
        <taxon>Parabacteroides</taxon>
    </lineage>
</organism>
<evidence type="ECO:0000256" key="5">
    <source>
        <dbReference type="ARBA" id="ARBA00023136"/>
    </source>
</evidence>